<dbReference type="EMBL" id="CAVLEF010000280">
    <property type="protein sequence ID" value="CAK1555800.1"/>
    <property type="molecule type" value="Genomic_DNA"/>
</dbReference>
<accession>A0AAV1K5H1</accession>
<keyword evidence="3" id="KW-1185">Reference proteome</keyword>
<evidence type="ECO:0000256" key="1">
    <source>
        <dbReference type="SAM" id="SignalP"/>
    </source>
</evidence>
<feature type="chain" id="PRO_5043404573" evidence="1">
    <location>
        <begin position="19"/>
        <end position="115"/>
    </location>
</feature>
<evidence type="ECO:0000313" key="3">
    <source>
        <dbReference type="Proteomes" id="UP001497472"/>
    </source>
</evidence>
<organism evidence="2 3">
    <name type="scientific">Leptosia nina</name>
    <dbReference type="NCBI Taxonomy" id="320188"/>
    <lineage>
        <taxon>Eukaryota</taxon>
        <taxon>Metazoa</taxon>
        <taxon>Ecdysozoa</taxon>
        <taxon>Arthropoda</taxon>
        <taxon>Hexapoda</taxon>
        <taxon>Insecta</taxon>
        <taxon>Pterygota</taxon>
        <taxon>Neoptera</taxon>
        <taxon>Endopterygota</taxon>
        <taxon>Lepidoptera</taxon>
        <taxon>Glossata</taxon>
        <taxon>Ditrysia</taxon>
        <taxon>Papilionoidea</taxon>
        <taxon>Pieridae</taxon>
        <taxon>Pierinae</taxon>
        <taxon>Leptosia</taxon>
    </lineage>
</organism>
<keyword evidence="1" id="KW-0732">Signal</keyword>
<comment type="caution">
    <text evidence="2">The sequence shown here is derived from an EMBL/GenBank/DDBJ whole genome shotgun (WGS) entry which is preliminary data.</text>
</comment>
<sequence length="115" mass="12060">MSSQIALVLCLLVATAVAIPATGYAQVQAGAAVNTWIPPWVPQFPWMPQWKPCTTVGASCLDCNTKLVCTKIGGLEKPCTDPTMPYCNLGECSATPSAECAPEVPVEPEIQAVPA</sequence>
<proteinExistence type="predicted"/>
<dbReference type="Proteomes" id="UP001497472">
    <property type="component" value="Unassembled WGS sequence"/>
</dbReference>
<evidence type="ECO:0000313" key="2">
    <source>
        <dbReference type="EMBL" id="CAK1555800.1"/>
    </source>
</evidence>
<protein>
    <submittedName>
        <fullName evidence="2">Uncharacterized protein</fullName>
    </submittedName>
</protein>
<gene>
    <name evidence="2" type="ORF">LNINA_LOCUS14588</name>
</gene>
<reference evidence="2 3" key="1">
    <citation type="submission" date="2023-11" db="EMBL/GenBank/DDBJ databases">
        <authorList>
            <person name="Okamura Y."/>
        </authorList>
    </citation>
    <scope>NUCLEOTIDE SEQUENCE [LARGE SCALE GENOMIC DNA]</scope>
</reference>
<dbReference type="AlphaFoldDB" id="A0AAV1K5H1"/>
<name>A0AAV1K5H1_9NEOP</name>
<feature type="signal peptide" evidence="1">
    <location>
        <begin position="1"/>
        <end position="18"/>
    </location>
</feature>